<dbReference type="GO" id="GO:0030687">
    <property type="term" value="C:preribosome, large subunit precursor"/>
    <property type="evidence" value="ECO:0007669"/>
    <property type="project" value="UniProtKB-UniRule"/>
</dbReference>
<feature type="repeat" description="WD" evidence="8">
    <location>
        <begin position="502"/>
        <end position="543"/>
    </location>
</feature>
<feature type="domain" description="BOP1 N-terminal" evidence="10">
    <location>
        <begin position="230"/>
        <end position="495"/>
    </location>
</feature>
<keyword evidence="2 7" id="KW-0698">rRNA processing</keyword>
<evidence type="ECO:0000313" key="11">
    <source>
        <dbReference type="EnsemblMetazoa" id="GBRI043328-PA"/>
    </source>
</evidence>
<evidence type="ECO:0000256" key="8">
    <source>
        <dbReference type="PROSITE-ProRule" id="PRU00221"/>
    </source>
</evidence>
<dbReference type="PROSITE" id="PS50294">
    <property type="entry name" value="WD_REPEATS_REGION"/>
    <property type="match status" value="1"/>
</dbReference>
<dbReference type="Pfam" id="PF08145">
    <property type="entry name" value="BOP1NT"/>
    <property type="match status" value="1"/>
</dbReference>
<evidence type="ECO:0000256" key="4">
    <source>
        <dbReference type="ARBA" id="ARBA00022737"/>
    </source>
</evidence>
<dbReference type="SMART" id="SM01035">
    <property type="entry name" value="BOP1NT"/>
    <property type="match status" value="1"/>
</dbReference>
<comment type="function">
    <text evidence="7">Required for maturation of ribosomal RNAs and formation of the large ribosomal subunit.</text>
</comment>
<dbReference type="Pfam" id="PF00400">
    <property type="entry name" value="WD40"/>
    <property type="match status" value="3"/>
</dbReference>
<protein>
    <recommendedName>
        <fullName evidence="7">Ribosome biogenesis protein BOP1 homolog</fullName>
    </recommendedName>
</protein>
<dbReference type="GO" id="GO:0070545">
    <property type="term" value="C:PeBoW complex"/>
    <property type="evidence" value="ECO:0007669"/>
    <property type="project" value="TreeGrafter"/>
</dbReference>
<dbReference type="CDD" id="cd00200">
    <property type="entry name" value="WD40"/>
    <property type="match status" value="1"/>
</dbReference>
<evidence type="ECO:0000256" key="7">
    <source>
        <dbReference type="HAMAP-Rule" id="MF_03027"/>
    </source>
</evidence>
<keyword evidence="3 8" id="KW-0853">WD repeat</keyword>
<evidence type="ECO:0000259" key="10">
    <source>
        <dbReference type="SMART" id="SM01035"/>
    </source>
</evidence>
<dbReference type="InterPro" id="IPR019775">
    <property type="entry name" value="WD40_repeat_CS"/>
</dbReference>
<keyword evidence="5 7" id="KW-0539">Nucleus</keyword>
<dbReference type="VEuPathDB" id="VectorBase:GBRI043328"/>
<dbReference type="EnsemblMetazoa" id="GBRI043328-RA">
    <property type="protein sequence ID" value="GBRI043328-PA"/>
    <property type="gene ID" value="GBRI043328"/>
</dbReference>
<keyword evidence="4" id="KW-0677">Repeat</keyword>
<comment type="function">
    <text evidence="6">Component of the PeBoW complex, which is required for maturation of 28S and 5.8S ribosomal RNAs and formation of the 60S ribosome.</text>
</comment>
<dbReference type="Gene3D" id="2.130.10.10">
    <property type="entry name" value="YVTN repeat-like/Quinoprotein amine dehydrogenase"/>
    <property type="match status" value="1"/>
</dbReference>
<dbReference type="Proteomes" id="UP000091820">
    <property type="component" value="Unassembled WGS sequence"/>
</dbReference>
<dbReference type="PROSITE" id="PS00678">
    <property type="entry name" value="WD_REPEATS_1"/>
    <property type="match status" value="1"/>
</dbReference>
<keyword evidence="1 7" id="KW-0690">Ribosome biogenesis</keyword>
<comment type="similarity">
    <text evidence="7">Belongs to the WD repeat BOP1/ERB1 family.</text>
</comment>
<dbReference type="GO" id="GO:0000466">
    <property type="term" value="P:maturation of 5.8S rRNA from tricistronic rRNA transcript (SSU-rRNA, 5.8S rRNA, LSU-rRNA)"/>
    <property type="evidence" value="ECO:0007669"/>
    <property type="project" value="UniProtKB-UniRule"/>
</dbReference>
<dbReference type="PANTHER" id="PTHR17605">
    <property type="entry name" value="RIBOSOME BIOGENESIS PROTEIN BOP1 BLOCK OF PROLIFERATION 1 PROTEIN"/>
    <property type="match status" value="1"/>
</dbReference>
<dbReference type="InterPro" id="IPR028598">
    <property type="entry name" value="BOP1/Erb1"/>
</dbReference>
<name>A0A1A9X3W6_9MUSC</name>
<dbReference type="InterPro" id="IPR036322">
    <property type="entry name" value="WD40_repeat_dom_sf"/>
</dbReference>
<dbReference type="GO" id="GO:0043021">
    <property type="term" value="F:ribonucleoprotein complex binding"/>
    <property type="evidence" value="ECO:0007669"/>
    <property type="project" value="UniProtKB-UniRule"/>
</dbReference>
<feature type="compositionally biased region" description="Acidic residues" evidence="9">
    <location>
        <begin position="33"/>
        <end position="61"/>
    </location>
</feature>
<organism evidence="11 12">
    <name type="scientific">Glossina brevipalpis</name>
    <dbReference type="NCBI Taxonomy" id="37001"/>
    <lineage>
        <taxon>Eukaryota</taxon>
        <taxon>Metazoa</taxon>
        <taxon>Ecdysozoa</taxon>
        <taxon>Arthropoda</taxon>
        <taxon>Hexapoda</taxon>
        <taxon>Insecta</taxon>
        <taxon>Pterygota</taxon>
        <taxon>Neoptera</taxon>
        <taxon>Endopterygota</taxon>
        <taxon>Diptera</taxon>
        <taxon>Brachycera</taxon>
        <taxon>Muscomorpha</taxon>
        <taxon>Hippoboscoidea</taxon>
        <taxon>Glossinidae</taxon>
        <taxon>Glossina</taxon>
    </lineage>
</organism>
<accession>A0A1A9X3W6</accession>
<dbReference type="GO" id="GO:0005654">
    <property type="term" value="C:nucleoplasm"/>
    <property type="evidence" value="ECO:0007669"/>
    <property type="project" value="UniProtKB-SubCell"/>
</dbReference>
<dbReference type="GO" id="GO:0000463">
    <property type="term" value="P:maturation of LSU-rRNA from tricistronic rRNA transcript (SSU-rRNA, 5.8S rRNA, LSU-rRNA)"/>
    <property type="evidence" value="ECO:0007669"/>
    <property type="project" value="UniProtKB-UniRule"/>
</dbReference>
<dbReference type="SUPFAM" id="SSF50978">
    <property type="entry name" value="WD40 repeat-like"/>
    <property type="match status" value="1"/>
</dbReference>
<dbReference type="SMART" id="SM00320">
    <property type="entry name" value="WD40"/>
    <property type="match status" value="6"/>
</dbReference>
<dbReference type="PROSITE" id="PS50082">
    <property type="entry name" value="WD_REPEATS_2"/>
    <property type="match status" value="1"/>
</dbReference>
<evidence type="ECO:0000256" key="2">
    <source>
        <dbReference type="ARBA" id="ARBA00022552"/>
    </source>
</evidence>
<feature type="compositionally biased region" description="Basic and acidic residues" evidence="9">
    <location>
        <begin position="8"/>
        <end position="19"/>
    </location>
</feature>
<dbReference type="PANTHER" id="PTHR17605:SF0">
    <property type="entry name" value="RIBOSOME BIOGENESIS PROTEIN BOP1"/>
    <property type="match status" value="1"/>
</dbReference>
<feature type="region of interest" description="Disordered" evidence="9">
    <location>
        <begin position="1"/>
        <end position="218"/>
    </location>
</feature>
<evidence type="ECO:0000256" key="1">
    <source>
        <dbReference type="ARBA" id="ARBA00022517"/>
    </source>
</evidence>
<reference evidence="12" key="1">
    <citation type="submission" date="2014-03" db="EMBL/GenBank/DDBJ databases">
        <authorList>
            <person name="Aksoy S."/>
            <person name="Warren W."/>
            <person name="Wilson R.K."/>
        </authorList>
    </citation>
    <scope>NUCLEOTIDE SEQUENCE [LARGE SCALE GENOMIC DNA]</scope>
    <source>
        <strain evidence="12">IAEA</strain>
    </source>
</reference>
<dbReference type="STRING" id="37001.A0A1A9X3W6"/>
<feature type="compositionally biased region" description="Acidic residues" evidence="9">
    <location>
        <begin position="208"/>
        <end position="217"/>
    </location>
</feature>
<dbReference type="FunFam" id="2.130.10.10:FF:000061">
    <property type="entry name" value="Ribosome biogenesis protein BOP1 homolog"/>
    <property type="match status" value="1"/>
</dbReference>
<dbReference type="InterPro" id="IPR015943">
    <property type="entry name" value="WD40/YVTN_repeat-like_dom_sf"/>
</dbReference>
<sequence length="843" mass="97677">MLKRSMKRRSEDIDNKVPDELNPMTEVNGNITDSEEEEEEDFLQTLDDDTAEDCSDADEGIDQTFNSDDTDSGNSSDLEFESGDEDNMRQFSEGENGDGEVNNINNDTDEDSINEADIEDISTSDEDQVEDPEGNEEETATSKENEKVEKSKKKNKQELEDAQPSTSAHCRSKLSLLQDIPTELKTSKKSKKDKKLSTKSQRFGQEYENSDTSDEEDIRNTVGNIPMHWYDEYKHIGYDWEAKKIIKPPKGDQIDDFLRKIEDPNFWRTVKDPQTGQEVLLTDADIELIKRINTSRIPNPEHNEYEPWIDWFTREVEKMPIKNVPDHKRSFLPSVSEKKKIGRMVHALKMGWMKTTDELEKERKAKRGPKFYMLWETDTGREEMRRIHDPVSAPKRDLPGHAESYNPPPEYLFDEKEEKEWLKLKEEPHKRKLHFMPQKYKSLREVPAYPRYLRERFLRCLDLYLCPRARRVKLNIDAEYLIPKLPSPKDLQPFPTVESMIYEGHKDFVRKISVEPKGEYMVSGSDDKTVKIWEIATGRCIRTIETEDVVRCVAWCPNPKLSIIAVASGNRLLLINPKVGDKMLIKKTDELLSEAPQADVLENERIKIAVQWSSADDKEQEKGVRLILTHFKVIRQVTWHGRGDYFATVMPEGANRSALIHQLSKRRSQIPFNKSKGFIQCVLFHPIKPCFFVATQHNIRIYDLVKQELIKKLLTNSKWISGMCIHPKGDNLLVSTFDKKMLWFDLDLSTKPYQTMRLHKGAVRNVAFHLRYPLFASASDDQSVIVSHGMVYNDLLQNPLIVPLKKLQTHEKRDVFGALDVAWHPVQPWLFSSGADSTVRLYT</sequence>
<evidence type="ECO:0000256" key="5">
    <source>
        <dbReference type="ARBA" id="ARBA00023242"/>
    </source>
</evidence>
<evidence type="ECO:0000256" key="6">
    <source>
        <dbReference type="ARBA" id="ARBA00055102"/>
    </source>
</evidence>
<dbReference type="InterPro" id="IPR012953">
    <property type="entry name" value="BOP1_N_dom"/>
</dbReference>
<evidence type="ECO:0000256" key="9">
    <source>
        <dbReference type="SAM" id="MobiDB-lite"/>
    </source>
</evidence>
<dbReference type="HAMAP" id="MF_03027">
    <property type="entry name" value="BOP1"/>
    <property type="match status" value="1"/>
</dbReference>
<proteinExistence type="inferred from homology"/>
<dbReference type="AlphaFoldDB" id="A0A1A9X3W6"/>
<feature type="compositionally biased region" description="Acidic residues" evidence="9">
    <location>
        <begin position="107"/>
        <end position="139"/>
    </location>
</feature>
<reference evidence="11" key="2">
    <citation type="submission" date="2020-05" db="UniProtKB">
        <authorList>
            <consortium name="EnsemblMetazoa"/>
        </authorList>
    </citation>
    <scope>IDENTIFICATION</scope>
    <source>
        <strain evidence="11">IAEA</strain>
    </source>
</reference>
<evidence type="ECO:0000313" key="12">
    <source>
        <dbReference type="Proteomes" id="UP000091820"/>
    </source>
</evidence>
<keyword evidence="12" id="KW-1185">Reference proteome</keyword>
<feature type="compositionally biased region" description="Basic and acidic residues" evidence="9">
    <location>
        <begin position="140"/>
        <end position="149"/>
    </location>
</feature>
<dbReference type="InterPro" id="IPR001680">
    <property type="entry name" value="WD40_rpt"/>
</dbReference>
<comment type="subcellular location">
    <subcellularLocation>
        <location evidence="7">Nucleus</location>
        <location evidence="7">Nucleolus</location>
    </subcellularLocation>
    <subcellularLocation>
        <location evidence="7">Nucleus</location>
        <location evidence="7">Nucleoplasm</location>
    </subcellularLocation>
</comment>
<evidence type="ECO:0000256" key="3">
    <source>
        <dbReference type="ARBA" id="ARBA00022574"/>
    </source>
</evidence>